<reference evidence="2" key="1">
    <citation type="submission" date="2022-11" db="EMBL/GenBank/DDBJ databases">
        <authorList>
            <person name="Hyden B.L."/>
            <person name="Feng K."/>
            <person name="Yates T."/>
            <person name="Jawdy S."/>
            <person name="Smart L.B."/>
            <person name="Muchero W."/>
        </authorList>
    </citation>
    <scope>NUCLEOTIDE SEQUENCE</scope>
    <source>
        <tissue evidence="2">Shoot tip</tissue>
    </source>
</reference>
<comment type="caution">
    <text evidence="2">The sequence shown here is derived from an EMBL/GenBank/DDBJ whole genome shotgun (WGS) entry which is preliminary data.</text>
</comment>
<gene>
    <name evidence="2" type="ORF">OIU74_021452</name>
</gene>
<feature type="transmembrane region" description="Helical" evidence="1">
    <location>
        <begin position="89"/>
        <end position="116"/>
    </location>
</feature>
<accession>A0A9Q0WJK5</accession>
<feature type="transmembrane region" description="Helical" evidence="1">
    <location>
        <begin position="26"/>
        <end position="46"/>
    </location>
</feature>
<name>A0A9Q0WJK5_9ROSI</name>
<proteinExistence type="predicted"/>
<dbReference type="AlphaFoldDB" id="A0A9Q0WJK5"/>
<dbReference type="EMBL" id="JAPFFM010000003">
    <property type="protein sequence ID" value="KAJ6767586.1"/>
    <property type="molecule type" value="Genomic_DNA"/>
</dbReference>
<evidence type="ECO:0000256" key="1">
    <source>
        <dbReference type="SAM" id="Phobius"/>
    </source>
</evidence>
<dbReference type="Proteomes" id="UP001151752">
    <property type="component" value="Chromosome 8"/>
</dbReference>
<keyword evidence="3" id="KW-1185">Reference proteome</keyword>
<evidence type="ECO:0000313" key="3">
    <source>
        <dbReference type="Proteomes" id="UP001151752"/>
    </source>
</evidence>
<feature type="transmembrane region" description="Helical" evidence="1">
    <location>
        <begin position="58"/>
        <end position="77"/>
    </location>
</feature>
<keyword evidence="1" id="KW-0812">Transmembrane</keyword>
<organism evidence="2 3">
    <name type="scientific">Salix koriyanagi</name>
    <dbReference type="NCBI Taxonomy" id="2511006"/>
    <lineage>
        <taxon>Eukaryota</taxon>
        <taxon>Viridiplantae</taxon>
        <taxon>Streptophyta</taxon>
        <taxon>Embryophyta</taxon>
        <taxon>Tracheophyta</taxon>
        <taxon>Spermatophyta</taxon>
        <taxon>Magnoliopsida</taxon>
        <taxon>eudicotyledons</taxon>
        <taxon>Gunneridae</taxon>
        <taxon>Pentapetalae</taxon>
        <taxon>rosids</taxon>
        <taxon>fabids</taxon>
        <taxon>Malpighiales</taxon>
        <taxon>Salicaceae</taxon>
        <taxon>Saliceae</taxon>
        <taxon>Salix</taxon>
    </lineage>
</organism>
<keyword evidence="1" id="KW-0472">Membrane</keyword>
<protein>
    <submittedName>
        <fullName evidence="2">Uncharacterized protein</fullName>
    </submittedName>
</protein>
<keyword evidence="1" id="KW-1133">Transmembrane helix</keyword>
<evidence type="ECO:0000313" key="2">
    <source>
        <dbReference type="EMBL" id="KAJ6767586.1"/>
    </source>
</evidence>
<reference evidence="2" key="2">
    <citation type="journal article" date="2023" name="Int. J. Mol. Sci.">
        <title>De Novo Assembly and Annotation of 11 Diverse Shrub Willow (Salix) Genomes Reveals Novel Gene Organization in Sex-Linked Regions.</title>
        <authorList>
            <person name="Hyden B."/>
            <person name="Feng K."/>
            <person name="Yates T.B."/>
            <person name="Jawdy S."/>
            <person name="Cereghino C."/>
            <person name="Smart L.B."/>
            <person name="Muchero W."/>
        </authorList>
    </citation>
    <scope>NUCLEOTIDE SEQUENCE</scope>
    <source>
        <tissue evidence="2">Shoot tip</tissue>
    </source>
</reference>
<sequence length="142" mass="16028">MADHGRSRFSYVQEWSSALEHREACLAVAFLAVFLAMVFIPWSNDLQPPLSFSGKMKFLLRPVTVLLLCKLALWLMPVLFEGHGREQNVWFGSLVEGCSVLAGVGLIMLIFVLGSLQSTMHDSYSRPYVLSESGNMQFYNYN</sequence>